<sequence length="254" mass="28365">MSETNSKQHKWALTLILAFCSFAYGLNYTLLGQTVDELQRILHSSAAKMSYVFTMKSAVYCCDAWIFQYTNRQLIHGINCLIISVFTVITATFPNYAIVLCSQSVIGFAAGGIDVATSVLVLEMWESSANMYLQCVFLGYTFGATLSPLISNAFINENSIIPNNISNSSAAIYDPNESKILLPYTITASVAFIAFVLIYFFEICEPYKTPERSISRKNTNQEINGNISETATLVKKKLPNSYYARSNVINLYRN</sequence>
<dbReference type="Proteomes" id="UP000288716">
    <property type="component" value="Unassembled WGS sequence"/>
</dbReference>
<keyword evidence="5" id="KW-0813">Transport</keyword>
<evidence type="ECO:0000313" key="6">
    <source>
        <dbReference type="Proteomes" id="UP000288716"/>
    </source>
</evidence>
<keyword evidence="5" id="KW-0762">Sugar transport</keyword>
<feature type="transmembrane region" description="Helical" evidence="4">
    <location>
        <begin position="105"/>
        <end position="125"/>
    </location>
</feature>
<dbReference type="Gene3D" id="1.20.1250.20">
    <property type="entry name" value="MFS general substrate transporter like domains"/>
    <property type="match status" value="1"/>
</dbReference>
<proteinExistence type="predicted"/>
<dbReference type="SUPFAM" id="SSF103473">
    <property type="entry name" value="MFS general substrate transporter"/>
    <property type="match status" value="1"/>
</dbReference>
<dbReference type="OrthoDB" id="6365769at2759"/>
<feature type="transmembrane region" description="Helical" evidence="4">
    <location>
        <begin position="137"/>
        <end position="155"/>
    </location>
</feature>
<reference evidence="5 6" key="1">
    <citation type="journal article" date="2018" name="Gigascience">
        <title>Genomes of trombidid mites reveal novel predicted allergens and laterally-transferred genes associated with secondary metabolism.</title>
        <authorList>
            <person name="Dong X."/>
            <person name="Chaisiri K."/>
            <person name="Xia D."/>
            <person name="Armstrong S.D."/>
            <person name="Fang Y."/>
            <person name="Donnelly M.J."/>
            <person name="Kadowaki T."/>
            <person name="McGarry J.W."/>
            <person name="Darby A.C."/>
            <person name="Makepeace B.L."/>
        </authorList>
    </citation>
    <scope>NUCLEOTIDE SEQUENCE [LARGE SCALE GENOMIC DNA]</scope>
    <source>
        <strain evidence="5">UoL-UT</strain>
    </source>
</reference>
<keyword evidence="2 4" id="KW-1133">Transmembrane helix</keyword>
<dbReference type="AlphaFoldDB" id="A0A443SD30"/>
<dbReference type="VEuPathDB" id="VectorBase:LDEU006633"/>
<evidence type="ECO:0000256" key="4">
    <source>
        <dbReference type="SAM" id="Phobius"/>
    </source>
</evidence>
<feature type="transmembrane region" description="Helical" evidence="4">
    <location>
        <begin position="74"/>
        <end position="93"/>
    </location>
</feature>
<evidence type="ECO:0000256" key="1">
    <source>
        <dbReference type="ARBA" id="ARBA00022692"/>
    </source>
</evidence>
<evidence type="ECO:0000256" key="2">
    <source>
        <dbReference type="ARBA" id="ARBA00022989"/>
    </source>
</evidence>
<evidence type="ECO:0000256" key="3">
    <source>
        <dbReference type="ARBA" id="ARBA00023136"/>
    </source>
</evidence>
<keyword evidence="3 4" id="KW-0472">Membrane</keyword>
<dbReference type="PANTHER" id="PTHR23121:SF9">
    <property type="entry name" value="SODIUM-DEPENDENT GLUCOSE TRANSPORTER 1"/>
    <property type="match status" value="1"/>
</dbReference>
<keyword evidence="1 4" id="KW-0812">Transmembrane</keyword>
<comment type="caution">
    <text evidence="5">The sequence shown here is derived from an EMBL/GenBank/DDBJ whole genome shotgun (WGS) entry which is preliminary data.</text>
</comment>
<name>A0A443SD30_9ACAR</name>
<feature type="transmembrane region" description="Helical" evidence="4">
    <location>
        <begin position="181"/>
        <end position="201"/>
    </location>
</feature>
<organism evidence="5 6">
    <name type="scientific">Leptotrombidium deliense</name>
    <dbReference type="NCBI Taxonomy" id="299467"/>
    <lineage>
        <taxon>Eukaryota</taxon>
        <taxon>Metazoa</taxon>
        <taxon>Ecdysozoa</taxon>
        <taxon>Arthropoda</taxon>
        <taxon>Chelicerata</taxon>
        <taxon>Arachnida</taxon>
        <taxon>Acari</taxon>
        <taxon>Acariformes</taxon>
        <taxon>Trombidiformes</taxon>
        <taxon>Prostigmata</taxon>
        <taxon>Anystina</taxon>
        <taxon>Parasitengona</taxon>
        <taxon>Trombiculoidea</taxon>
        <taxon>Trombiculidae</taxon>
        <taxon>Leptotrombidium</taxon>
    </lineage>
</organism>
<dbReference type="EMBL" id="NCKV01003738">
    <property type="protein sequence ID" value="RWS25407.1"/>
    <property type="molecule type" value="Genomic_DNA"/>
</dbReference>
<protein>
    <submittedName>
        <fullName evidence="5">Sodium-dependent glucose transporter 1-like protein</fullName>
    </submittedName>
</protein>
<dbReference type="InterPro" id="IPR036259">
    <property type="entry name" value="MFS_trans_sf"/>
</dbReference>
<gene>
    <name evidence="5" type="ORF">B4U80_13813</name>
</gene>
<evidence type="ECO:0000313" key="5">
    <source>
        <dbReference type="EMBL" id="RWS25407.1"/>
    </source>
</evidence>
<keyword evidence="6" id="KW-1185">Reference proteome</keyword>
<feature type="transmembrane region" description="Helical" evidence="4">
    <location>
        <begin position="49"/>
        <end position="67"/>
    </location>
</feature>
<dbReference type="PANTHER" id="PTHR23121">
    <property type="entry name" value="SODIUM-DEPENDENT GLUCOSE TRANSPORTER 1"/>
    <property type="match status" value="1"/>
</dbReference>
<dbReference type="STRING" id="299467.A0A443SD30"/>
<accession>A0A443SD30</accession>